<name>A0A6S6PFY8_ACEAC</name>
<dbReference type="InterPro" id="IPR050109">
    <property type="entry name" value="HTH-type_TetR-like_transc_reg"/>
</dbReference>
<protein>
    <submittedName>
        <fullName evidence="4">TetR family transcriptional regulator</fullName>
    </submittedName>
</protein>
<dbReference type="Gene3D" id="1.10.357.10">
    <property type="entry name" value="Tetracycline Repressor, domain 2"/>
    <property type="match status" value="1"/>
</dbReference>
<dbReference type="Proteomes" id="UP000515220">
    <property type="component" value="Chromosome"/>
</dbReference>
<dbReference type="PROSITE" id="PS50977">
    <property type="entry name" value="HTH_TETR_2"/>
    <property type="match status" value="1"/>
</dbReference>
<dbReference type="PANTHER" id="PTHR30328">
    <property type="entry name" value="TRANSCRIPTIONAL REPRESSOR"/>
    <property type="match status" value="1"/>
</dbReference>
<dbReference type="RefSeq" id="WP_099347281.1">
    <property type="nucleotide sequence ID" value="NZ_AP023326.1"/>
</dbReference>
<dbReference type="PANTHER" id="PTHR30328:SF54">
    <property type="entry name" value="HTH-TYPE TRANSCRIPTIONAL REPRESSOR SCO4008"/>
    <property type="match status" value="1"/>
</dbReference>
<evidence type="ECO:0000259" key="3">
    <source>
        <dbReference type="PROSITE" id="PS50977"/>
    </source>
</evidence>
<dbReference type="GO" id="GO:0003677">
    <property type="term" value="F:DNA binding"/>
    <property type="evidence" value="ECO:0007669"/>
    <property type="project" value="UniProtKB-UniRule"/>
</dbReference>
<feature type="domain" description="HTH tetR-type" evidence="3">
    <location>
        <begin position="15"/>
        <end position="75"/>
    </location>
</feature>
<feature type="DNA-binding region" description="H-T-H motif" evidence="2">
    <location>
        <begin position="38"/>
        <end position="57"/>
    </location>
</feature>
<dbReference type="AlphaFoldDB" id="A0A6S6PFY8"/>
<evidence type="ECO:0000256" key="2">
    <source>
        <dbReference type="PROSITE-ProRule" id="PRU00335"/>
    </source>
</evidence>
<dbReference type="Pfam" id="PF08362">
    <property type="entry name" value="TetR_C_3"/>
    <property type="match status" value="1"/>
</dbReference>
<dbReference type="InterPro" id="IPR009057">
    <property type="entry name" value="Homeodomain-like_sf"/>
</dbReference>
<dbReference type="InterPro" id="IPR013573">
    <property type="entry name" value="Tscrpt_reg_YcdC_C"/>
</dbReference>
<dbReference type="SUPFAM" id="SSF48498">
    <property type="entry name" value="Tetracyclin repressor-like, C-terminal domain"/>
    <property type="match status" value="1"/>
</dbReference>
<dbReference type="EMBL" id="AP023326">
    <property type="protein sequence ID" value="BCI67907.1"/>
    <property type="molecule type" value="Genomic_DNA"/>
</dbReference>
<dbReference type="InterPro" id="IPR036271">
    <property type="entry name" value="Tet_transcr_reg_TetR-rel_C_sf"/>
</dbReference>
<dbReference type="PRINTS" id="PR00455">
    <property type="entry name" value="HTHTETR"/>
</dbReference>
<dbReference type="InterPro" id="IPR001647">
    <property type="entry name" value="HTH_TetR"/>
</dbReference>
<dbReference type="Pfam" id="PF00440">
    <property type="entry name" value="TetR_N"/>
    <property type="match status" value="1"/>
</dbReference>
<reference evidence="4 5" key="1">
    <citation type="submission" date="2020-07" db="EMBL/GenBank/DDBJ databases">
        <title>Complete Genome Sequence of an acetic acid bacterium, Acetobacter aceti JCM20276.</title>
        <authorList>
            <person name="Hirose Y."/>
            <person name="Mihara H."/>
        </authorList>
    </citation>
    <scope>NUCLEOTIDE SEQUENCE [LARGE SCALE GENOMIC DNA]</scope>
    <source>
        <strain evidence="4 5">JCM20276</strain>
    </source>
</reference>
<organism evidence="4 5">
    <name type="scientific">Acetobacter aceti</name>
    <dbReference type="NCBI Taxonomy" id="435"/>
    <lineage>
        <taxon>Bacteria</taxon>
        <taxon>Pseudomonadati</taxon>
        <taxon>Pseudomonadota</taxon>
        <taxon>Alphaproteobacteria</taxon>
        <taxon>Acetobacterales</taxon>
        <taxon>Acetobacteraceae</taxon>
        <taxon>Acetobacter</taxon>
        <taxon>Acetobacter subgen. Acetobacter</taxon>
    </lineage>
</organism>
<gene>
    <name evidence="4" type="ORF">AAJCM20276_25310</name>
</gene>
<proteinExistence type="predicted"/>
<keyword evidence="1 2" id="KW-0238">DNA-binding</keyword>
<sequence>MRQKDGNRPAGSLRENMTGHILDAAEKVFSCHGFSGARVDEIARVCDLPKANVLYYFSSKEKLYHATLERFLDGWLADADAWISEKNRPYDGLLKYVQAKIVFSRRKPEVSRLFMQELLSGGGQIEAFLKITLKEHVERLSDVFRIWQERGQMKAVNVPHFMFLLWSMTQSYADMQVQFAAVLGRKKLLKSDYDDGLTTIMQLLSSVCIDEETSELAEDSTRARS</sequence>
<accession>A0A6S6PFY8</accession>
<dbReference type="Gene3D" id="1.10.10.60">
    <property type="entry name" value="Homeodomain-like"/>
    <property type="match status" value="1"/>
</dbReference>
<evidence type="ECO:0000313" key="5">
    <source>
        <dbReference type="Proteomes" id="UP000515220"/>
    </source>
</evidence>
<evidence type="ECO:0000313" key="4">
    <source>
        <dbReference type="EMBL" id="BCI67907.1"/>
    </source>
</evidence>
<dbReference type="SUPFAM" id="SSF46689">
    <property type="entry name" value="Homeodomain-like"/>
    <property type="match status" value="1"/>
</dbReference>
<evidence type="ECO:0000256" key="1">
    <source>
        <dbReference type="ARBA" id="ARBA00023125"/>
    </source>
</evidence>
<dbReference type="GO" id="GO:0045892">
    <property type="term" value="P:negative regulation of DNA-templated transcription"/>
    <property type="evidence" value="ECO:0007669"/>
    <property type="project" value="InterPro"/>
</dbReference>